<gene>
    <name evidence="8" type="ORF">P4R38_17025</name>
</gene>
<dbReference type="InterPro" id="IPR046531">
    <property type="entry name" value="DUF6596"/>
</dbReference>
<dbReference type="Pfam" id="PF04542">
    <property type="entry name" value="Sigma70_r2"/>
    <property type="match status" value="1"/>
</dbReference>
<protein>
    <submittedName>
        <fullName evidence="8">Sigma factor-like helix-turn-helix DNA-binding protein</fullName>
    </submittedName>
</protein>
<dbReference type="PANTHER" id="PTHR47756">
    <property type="entry name" value="BLL6612 PROTEIN-RELATED"/>
    <property type="match status" value="1"/>
</dbReference>
<dbReference type="InterPro" id="IPR013249">
    <property type="entry name" value="RNA_pol_sigma70_r4_t2"/>
</dbReference>
<sequence>MSAQAYDELWRELTPQVLAAVVRRYGHFELAEEAVQEALLAASTQWPRDGLPNDPRAWLISVAARRTTDLLRSEGARRQREESVAVLAGSPPDVSGGDDTLTLLLLCCHPALSQASQVALTLRAVGGLSTREIGQAFLTPEATMAQRISRAKKKIRDAGTTFELPGREEMDERLDAVKRVIYLVFNEGYAVSSGEALQRGDLTREAIRLARLLHRARPMDGEAAGLLALLLLTDARRPARETEDGRLVPLDEQDRTRWDRAAVAEGVGLVTDALRRFPLGPYQVQAAIAAVHDESPTARETDWPQILALYDVLRVVQPGPVVELNRAVAVAMTDGPKAGLAALDAVEDDRVIEHHRFVAVRAHLLEMAGDPAGARTAYERAADLTTSIPEQRFLLDRAARSSGSGPSQG</sequence>
<name>A0ABT6CAM7_9MICO</name>
<dbReference type="EMBL" id="JAROAV010000044">
    <property type="protein sequence ID" value="MDF8265953.1"/>
    <property type="molecule type" value="Genomic_DNA"/>
</dbReference>
<keyword evidence="9" id="KW-1185">Reference proteome</keyword>
<feature type="domain" description="RNA polymerase sigma factor 70 region 4 type 2" evidence="6">
    <location>
        <begin position="104"/>
        <end position="155"/>
    </location>
</feature>
<dbReference type="Pfam" id="PF20239">
    <property type="entry name" value="DUF6596"/>
    <property type="match status" value="1"/>
</dbReference>
<dbReference type="Gene3D" id="1.10.10.10">
    <property type="entry name" value="Winged helix-like DNA-binding domain superfamily/Winged helix DNA-binding domain"/>
    <property type="match status" value="1"/>
</dbReference>
<dbReference type="InterPro" id="IPR036388">
    <property type="entry name" value="WH-like_DNA-bd_sf"/>
</dbReference>
<dbReference type="InterPro" id="IPR007627">
    <property type="entry name" value="RNA_pol_sigma70_r2"/>
</dbReference>
<evidence type="ECO:0000259" key="5">
    <source>
        <dbReference type="Pfam" id="PF04542"/>
    </source>
</evidence>
<evidence type="ECO:0000256" key="3">
    <source>
        <dbReference type="ARBA" id="ARBA00023082"/>
    </source>
</evidence>
<comment type="caution">
    <text evidence="8">The sequence shown here is derived from an EMBL/GenBank/DDBJ whole genome shotgun (WGS) entry which is preliminary data.</text>
</comment>
<keyword evidence="4" id="KW-0804">Transcription</keyword>
<evidence type="ECO:0000256" key="4">
    <source>
        <dbReference type="ARBA" id="ARBA00023163"/>
    </source>
</evidence>
<dbReference type="PANTHER" id="PTHR47756:SF2">
    <property type="entry name" value="BLL6612 PROTEIN"/>
    <property type="match status" value="1"/>
</dbReference>
<evidence type="ECO:0000259" key="7">
    <source>
        <dbReference type="Pfam" id="PF20239"/>
    </source>
</evidence>
<feature type="domain" description="DUF6596" evidence="7">
    <location>
        <begin position="173"/>
        <end position="273"/>
    </location>
</feature>
<evidence type="ECO:0000259" key="6">
    <source>
        <dbReference type="Pfam" id="PF08281"/>
    </source>
</evidence>
<reference evidence="8 9" key="1">
    <citation type="submission" date="2023-03" db="EMBL/GenBank/DDBJ databases">
        <title>YIM 133296 draft genome.</title>
        <authorList>
            <person name="Xiong L."/>
        </authorList>
    </citation>
    <scope>NUCLEOTIDE SEQUENCE [LARGE SCALE GENOMIC DNA]</scope>
    <source>
        <strain evidence="8 9">YIM 133296</strain>
    </source>
</reference>
<accession>A0ABT6CAM7</accession>
<dbReference type="Proteomes" id="UP001528912">
    <property type="component" value="Unassembled WGS sequence"/>
</dbReference>
<proteinExistence type="inferred from homology"/>
<feature type="domain" description="RNA polymerase sigma-70 region 2" evidence="5">
    <location>
        <begin position="9"/>
        <end position="75"/>
    </location>
</feature>
<evidence type="ECO:0000313" key="9">
    <source>
        <dbReference type="Proteomes" id="UP001528912"/>
    </source>
</evidence>
<evidence type="ECO:0000256" key="2">
    <source>
        <dbReference type="ARBA" id="ARBA00023015"/>
    </source>
</evidence>
<dbReference type="Pfam" id="PF08281">
    <property type="entry name" value="Sigma70_r4_2"/>
    <property type="match status" value="1"/>
</dbReference>
<dbReference type="RefSeq" id="WP_277193212.1">
    <property type="nucleotide sequence ID" value="NZ_JAROAV010000044.1"/>
</dbReference>
<dbReference type="InterPro" id="IPR013324">
    <property type="entry name" value="RNA_pol_sigma_r3/r4-like"/>
</dbReference>
<evidence type="ECO:0000256" key="1">
    <source>
        <dbReference type="ARBA" id="ARBA00010641"/>
    </source>
</evidence>
<organism evidence="8 9">
    <name type="scientific">Luteipulveratus flavus</name>
    <dbReference type="NCBI Taxonomy" id="3031728"/>
    <lineage>
        <taxon>Bacteria</taxon>
        <taxon>Bacillati</taxon>
        <taxon>Actinomycetota</taxon>
        <taxon>Actinomycetes</taxon>
        <taxon>Micrococcales</taxon>
        <taxon>Dermacoccaceae</taxon>
        <taxon>Luteipulveratus</taxon>
    </lineage>
</organism>
<keyword evidence="3" id="KW-0731">Sigma factor</keyword>
<dbReference type="SUPFAM" id="SSF88659">
    <property type="entry name" value="Sigma3 and sigma4 domains of RNA polymerase sigma factors"/>
    <property type="match status" value="1"/>
</dbReference>
<keyword evidence="2" id="KW-0805">Transcription regulation</keyword>
<dbReference type="InterPro" id="IPR013325">
    <property type="entry name" value="RNA_pol_sigma_r2"/>
</dbReference>
<evidence type="ECO:0000313" key="8">
    <source>
        <dbReference type="EMBL" id="MDF8265953.1"/>
    </source>
</evidence>
<dbReference type="SUPFAM" id="SSF88946">
    <property type="entry name" value="Sigma2 domain of RNA polymerase sigma factors"/>
    <property type="match status" value="1"/>
</dbReference>
<dbReference type="Gene3D" id="1.10.1740.10">
    <property type="match status" value="1"/>
</dbReference>
<comment type="similarity">
    <text evidence="1">Belongs to the sigma-70 factor family. ECF subfamily.</text>
</comment>